<dbReference type="SMART" id="SM00382">
    <property type="entry name" value="AAA"/>
    <property type="match status" value="1"/>
</dbReference>
<organism evidence="8 9">
    <name type="scientific">Rhizobium sullae</name>
    <name type="common">Rhizobium hedysari</name>
    <dbReference type="NCBI Taxonomy" id="50338"/>
    <lineage>
        <taxon>Bacteria</taxon>
        <taxon>Pseudomonadati</taxon>
        <taxon>Pseudomonadota</taxon>
        <taxon>Alphaproteobacteria</taxon>
        <taxon>Hyphomicrobiales</taxon>
        <taxon>Rhizobiaceae</taxon>
        <taxon>Rhizobium/Agrobacterium group</taxon>
        <taxon>Rhizobium</taxon>
    </lineage>
</organism>
<reference evidence="8 9" key="2">
    <citation type="submission" date="2017-12" db="EMBL/GenBank/DDBJ databases">
        <title>Genome sequence of Rhizobium sullae HCNT1 isolated from Sulla coronaria nodules and featuring peculiar denitrification phenotypes.</title>
        <authorList>
            <person name="De Diego-Diaz B."/>
            <person name="Treu L."/>
            <person name="Campanaro S."/>
            <person name="Da Silva Duarte V."/>
            <person name="Basaglia M."/>
            <person name="Favaro L."/>
            <person name="Casella S."/>
            <person name="Squartini A."/>
        </authorList>
    </citation>
    <scope>NUCLEOTIDE SEQUENCE [LARGE SCALE GENOMIC DNA]</scope>
    <source>
        <strain evidence="8 9">HCNT1</strain>
    </source>
</reference>
<keyword evidence="4 8" id="KW-0067">ATP-binding</keyword>
<dbReference type="InterPro" id="IPR003439">
    <property type="entry name" value="ABC_transporter-like_ATP-bd"/>
</dbReference>
<keyword evidence="2" id="KW-1003">Cell membrane</keyword>
<evidence type="ECO:0000256" key="3">
    <source>
        <dbReference type="ARBA" id="ARBA00022741"/>
    </source>
</evidence>
<dbReference type="EMBL" id="PIQN01000005">
    <property type="protein sequence ID" value="PKA44146.1"/>
    <property type="molecule type" value="Genomic_DNA"/>
</dbReference>
<accession>A0A2N0DDM9</accession>
<dbReference type="GO" id="GO:0016887">
    <property type="term" value="F:ATP hydrolysis activity"/>
    <property type="evidence" value="ECO:0007669"/>
    <property type="project" value="InterPro"/>
</dbReference>
<dbReference type="CDD" id="cd03255">
    <property type="entry name" value="ABC_MJ0796_LolCDE_FtsE"/>
    <property type="match status" value="1"/>
</dbReference>
<dbReference type="FunFam" id="3.40.50.300:FF:000032">
    <property type="entry name" value="Export ABC transporter ATP-binding protein"/>
    <property type="match status" value="1"/>
</dbReference>
<comment type="similarity">
    <text evidence="6">Belongs to the ABC transporter superfamily. Macrolide exporter (TC 3.A.1.122) family.</text>
</comment>
<dbReference type="GO" id="GO:0005886">
    <property type="term" value="C:plasma membrane"/>
    <property type="evidence" value="ECO:0007669"/>
    <property type="project" value="TreeGrafter"/>
</dbReference>
<keyword evidence="5" id="KW-1278">Translocase</keyword>
<dbReference type="InterPro" id="IPR003593">
    <property type="entry name" value="AAA+_ATPase"/>
</dbReference>
<evidence type="ECO:0000259" key="7">
    <source>
        <dbReference type="PROSITE" id="PS50893"/>
    </source>
</evidence>
<feature type="domain" description="ABC transporter" evidence="7">
    <location>
        <begin position="2"/>
        <end position="219"/>
    </location>
</feature>
<dbReference type="PROSITE" id="PS00211">
    <property type="entry name" value="ABC_TRANSPORTER_1"/>
    <property type="match status" value="1"/>
</dbReference>
<evidence type="ECO:0000256" key="6">
    <source>
        <dbReference type="ARBA" id="ARBA00038388"/>
    </source>
</evidence>
<dbReference type="Gene3D" id="3.40.50.300">
    <property type="entry name" value="P-loop containing nucleotide triphosphate hydrolases"/>
    <property type="match status" value="1"/>
</dbReference>
<dbReference type="GO" id="GO:0005524">
    <property type="term" value="F:ATP binding"/>
    <property type="evidence" value="ECO:0007669"/>
    <property type="project" value="UniProtKB-KW"/>
</dbReference>
<dbReference type="GO" id="GO:0022857">
    <property type="term" value="F:transmembrane transporter activity"/>
    <property type="evidence" value="ECO:0007669"/>
    <property type="project" value="TreeGrafter"/>
</dbReference>
<dbReference type="InterPro" id="IPR017911">
    <property type="entry name" value="MacB-like_ATP-bd"/>
</dbReference>
<keyword evidence="2" id="KW-0997">Cell inner membrane</keyword>
<dbReference type="STRING" id="1041146.GCA_000427985_01171"/>
<comment type="caution">
    <text evidence="8">The sequence shown here is derived from an EMBL/GenBank/DDBJ whole genome shotgun (WGS) entry which is preliminary data.</text>
</comment>
<dbReference type="PANTHER" id="PTHR24220:SF86">
    <property type="entry name" value="ABC TRANSPORTER ABCH.1"/>
    <property type="match status" value="1"/>
</dbReference>
<dbReference type="PANTHER" id="PTHR24220">
    <property type="entry name" value="IMPORT ATP-BINDING PROTEIN"/>
    <property type="match status" value="1"/>
</dbReference>
<dbReference type="RefSeq" id="WP_100770757.1">
    <property type="nucleotide sequence ID" value="NZ_PIQN01000005.1"/>
</dbReference>
<evidence type="ECO:0000256" key="1">
    <source>
        <dbReference type="ARBA" id="ARBA00022448"/>
    </source>
</evidence>
<gene>
    <name evidence="8" type="ORF">CWR43_07560</name>
</gene>
<dbReference type="Pfam" id="PF00005">
    <property type="entry name" value="ABC_tran"/>
    <property type="match status" value="1"/>
</dbReference>
<dbReference type="InterPro" id="IPR027417">
    <property type="entry name" value="P-loop_NTPase"/>
</dbReference>
<dbReference type="Proteomes" id="UP000232164">
    <property type="component" value="Unassembled WGS sequence"/>
</dbReference>
<evidence type="ECO:0000313" key="8">
    <source>
        <dbReference type="EMBL" id="PKA44146.1"/>
    </source>
</evidence>
<keyword evidence="1" id="KW-0813">Transport</keyword>
<dbReference type="InterPro" id="IPR017871">
    <property type="entry name" value="ABC_transporter-like_CS"/>
</dbReference>
<dbReference type="SUPFAM" id="SSF52540">
    <property type="entry name" value="P-loop containing nucleoside triphosphate hydrolases"/>
    <property type="match status" value="1"/>
</dbReference>
<proteinExistence type="inferred from homology"/>
<dbReference type="AlphaFoldDB" id="A0A2N0DDM9"/>
<evidence type="ECO:0000256" key="2">
    <source>
        <dbReference type="ARBA" id="ARBA00022519"/>
    </source>
</evidence>
<dbReference type="PROSITE" id="PS50893">
    <property type="entry name" value="ABC_TRANSPORTER_2"/>
    <property type="match status" value="1"/>
</dbReference>
<dbReference type="InterPro" id="IPR015854">
    <property type="entry name" value="ABC_transpr_LolD-like"/>
</dbReference>
<evidence type="ECO:0000256" key="5">
    <source>
        <dbReference type="ARBA" id="ARBA00022967"/>
    </source>
</evidence>
<evidence type="ECO:0000256" key="4">
    <source>
        <dbReference type="ARBA" id="ARBA00022840"/>
    </source>
</evidence>
<name>A0A2N0DDM9_RHISU</name>
<dbReference type="GO" id="GO:0098796">
    <property type="term" value="C:membrane protein complex"/>
    <property type="evidence" value="ECO:0007669"/>
    <property type="project" value="UniProtKB-ARBA"/>
</dbReference>
<keyword evidence="2" id="KW-0472">Membrane</keyword>
<reference evidence="8 9" key="1">
    <citation type="submission" date="2017-11" db="EMBL/GenBank/DDBJ databases">
        <authorList>
            <person name="Han C.G."/>
        </authorList>
    </citation>
    <scope>NUCLEOTIDE SEQUENCE [LARGE SCALE GENOMIC DNA]</scope>
    <source>
        <strain evidence="8 9">HCNT1</strain>
    </source>
</reference>
<protein>
    <submittedName>
        <fullName evidence="8">Phosphonate ABC transporter ATP-binding protein</fullName>
    </submittedName>
</protein>
<keyword evidence="3" id="KW-0547">Nucleotide-binding</keyword>
<sequence>MIKLRKVGKTYRTEDLETRALADINLDVGQGEFLSIMGPSGSGKSTLLSIMGLLDAPSEGIIKFADIDISEGKDRLLTDLRRKHIGFVFQAFNLIPHLSIERNVELGLTYRGIARAERRDRSMSALKAVGLDARARHYPAQLSGGQQQRAAIARALVGDPAIVLADEPTGNLDSGNGEQVLDMLENIAATGKTVIMVTHDDRQASRAYRMVSMKDGRILH</sequence>
<evidence type="ECO:0000313" key="9">
    <source>
        <dbReference type="Proteomes" id="UP000232164"/>
    </source>
</evidence>